<proteinExistence type="predicted"/>
<evidence type="ECO:0000256" key="1">
    <source>
        <dbReference type="SAM" id="MobiDB-lite"/>
    </source>
</evidence>
<name>A0A5B7K5I4_PORTR</name>
<reference evidence="2 3" key="1">
    <citation type="submission" date="2019-05" db="EMBL/GenBank/DDBJ databases">
        <title>Another draft genome of Portunus trituberculatus and its Hox gene families provides insights of decapod evolution.</title>
        <authorList>
            <person name="Jeong J.-H."/>
            <person name="Song I."/>
            <person name="Kim S."/>
            <person name="Choi T."/>
            <person name="Kim D."/>
            <person name="Ryu S."/>
            <person name="Kim W."/>
        </authorList>
    </citation>
    <scope>NUCLEOTIDE SEQUENCE [LARGE SCALE GENOMIC DNA]</scope>
    <source>
        <tissue evidence="2">Muscle</tissue>
    </source>
</reference>
<protein>
    <submittedName>
        <fullName evidence="2">Uncharacterized protein</fullName>
    </submittedName>
</protein>
<comment type="caution">
    <text evidence="2">The sequence shown here is derived from an EMBL/GenBank/DDBJ whole genome shotgun (WGS) entry which is preliminary data.</text>
</comment>
<dbReference type="AlphaFoldDB" id="A0A5B7K5I4"/>
<dbReference type="Proteomes" id="UP000324222">
    <property type="component" value="Unassembled WGS sequence"/>
</dbReference>
<keyword evidence="3" id="KW-1185">Reference proteome</keyword>
<evidence type="ECO:0000313" key="2">
    <source>
        <dbReference type="EMBL" id="MPD00439.1"/>
    </source>
</evidence>
<organism evidence="2 3">
    <name type="scientific">Portunus trituberculatus</name>
    <name type="common">Swimming crab</name>
    <name type="synonym">Neptunus trituberculatus</name>
    <dbReference type="NCBI Taxonomy" id="210409"/>
    <lineage>
        <taxon>Eukaryota</taxon>
        <taxon>Metazoa</taxon>
        <taxon>Ecdysozoa</taxon>
        <taxon>Arthropoda</taxon>
        <taxon>Crustacea</taxon>
        <taxon>Multicrustacea</taxon>
        <taxon>Malacostraca</taxon>
        <taxon>Eumalacostraca</taxon>
        <taxon>Eucarida</taxon>
        <taxon>Decapoda</taxon>
        <taxon>Pleocyemata</taxon>
        <taxon>Brachyura</taxon>
        <taxon>Eubrachyura</taxon>
        <taxon>Portunoidea</taxon>
        <taxon>Portunidae</taxon>
        <taxon>Portuninae</taxon>
        <taxon>Portunus</taxon>
    </lineage>
</organism>
<gene>
    <name evidence="2" type="ORF">E2C01_095912</name>
</gene>
<dbReference type="EMBL" id="VSRR010122919">
    <property type="protein sequence ID" value="MPD00439.1"/>
    <property type="molecule type" value="Genomic_DNA"/>
</dbReference>
<sequence length="47" mass="5271">MAIIDISCKGCEFDYWKIIAPSAPVEDSELNDNREEDVPQPGPSSFR</sequence>
<accession>A0A5B7K5I4</accession>
<evidence type="ECO:0000313" key="3">
    <source>
        <dbReference type="Proteomes" id="UP000324222"/>
    </source>
</evidence>
<feature type="region of interest" description="Disordered" evidence="1">
    <location>
        <begin position="26"/>
        <end position="47"/>
    </location>
</feature>